<comment type="caution">
    <text evidence="1">The sequence shown here is derived from an EMBL/GenBank/DDBJ whole genome shotgun (WGS) entry which is preliminary data.</text>
</comment>
<accession>A0ABV1KFM1</accession>
<sequence>MSLSSEQQRAIDDLVSQVDVESVLKVASLLRRQAEAIENELLTRGWDLQVGLCGKDPISEDARRAFQTKIDRIVATHWAHCVELHAAVDALRRNAEQYAFDDSQLEAAFGKVAIES</sequence>
<keyword evidence="2" id="KW-1185">Reference proteome</keyword>
<evidence type="ECO:0008006" key="3">
    <source>
        <dbReference type="Google" id="ProtNLM"/>
    </source>
</evidence>
<protein>
    <recommendedName>
        <fullName evidence="3">PE domain-containing protein</fullName>
    </recommendedName>
</protein>
<organism evidence="1 2">
    <name type="scientific">Pseudonocardia nematodicida</name>
    <dbReference type="NCBI Taxonomy" id="1206997"/>
    <lineage>
        <taxon>Bacteria</taxon>
        <taxon>Bacillati</taxon>
        <taxon>Actinomycetota</taxon>
        <taxon>Actinomycetes</taxon>
        <taxon>Pseudonocardiales</taxon>
        <taxon>Pseudonocardiaceae</taxon>
        <taxon>Pseudonocardia</taxon>
    </lineage>
</organism>
<dbReference type="Proteomes" id="UP001494902">
    <property type="component" value="Unassembled WGS sequence"/>
</dbReference>
<evidence type="ECO:0000313" key="1">
    <source>
        <dbReference type="EMBL" id="MEQ3553259.1"/>
    </source>
</evidence>
<dbReference type="RefSeq" id="WP_349300330.1">
    <property type="nucleotide sequence ID" value="NZ_JBEDNQ010000010.1"/>
</dbReference>
<dbReference type="EMBL" id="JBEDNQ010000010">
    <property type="protein sequence ID" value="MEQ3553259.1"/>
    <property type="molecule type" value="Genomic_DNA"/>
</dbReference>
<gene>
    <name evidence="1" type="ORF">WIS52_22545</name>
</gene>
<reference evidence="1 2" key="1">
    <citation type="submission" date="2024-03" db="EMBL/GenBank/DDBJ databases">
        <title>Draft genome sequence of Pseudonocardia nematodicida JCM 31783.</title>
        <authorList>
            <person name="Butdee W."/>
            <person name="Duangmal K."/>
        </authorList>
    </citation>
    <scope>NUCLEOTIDE SEQUENCE [LARGE SCALE GENOMIC DNA]</scope>
    <source>
        <strain evidence="1 2">JCM 31783</strain>
    </source>
</reference>
<evidence type="ECO:0000313" key="2">
    <source>
        <dbReference type="Proteomes" id="UP001494902"/>
    </source>
</evidence>
<name>A0ABV1KFM1_9PSEU</name>
<proteinExistence type="predicted"/>